<proteinExistence type="predicted"/>
<name>A0A9X0QBZ2_9BACT</name>
<accession>A0A9X0QBZ2</accession>
<comment type="caution">
    <text evidence="1">The sequence shown here is derived from an EMBL/GenBank/DDBJ whole genome shotgun (WGS) entry which is preliminary data.</text>
</comment>
<protein>
    <submittedName>
        <fullName evidence="1">Uncharacterized protein</fullName>
    </submittedName>
</protein>
<dbReference type="RefSeq" id="WP_183974096.1">
    <property type="nucleotide sequence ID" value="NZ_JACHEB010000002.1"/>
</dbReference>
<dbReference type="EMBL" id="JACHEB010000002">
    <property type="protein sequence ID" value="MBB5327418.1"/>
    <property type="molecule type" value="Genomic_DNA"/>
</dbReference>
<reference evidence="1 2" key="1">
    <citation type="submission" date="2020-08" db="EMBL/GenBank/DDBJ databases">
        <title>Genomic Encyclopedia of Type Strains, Phase IV (KMG-V): Genome sequencing to study the core and pangenomes of soil and plant-associated prokaryotes.</title>
        <authorList>
            <person name="Whitman W."/>
        </authorList>
    </citation>
    <scope>NUCLEOTIDE SEQUENCE [LARGE SCALE GENOMIC DNA]</scope>
    <source>
        <strain evidence="1 2">X5P2</strain>
    </source>
</reference>
<dbReference type="AlphaFoldDB" id="A0A9X0QBZ2"/>
<evidence type="ECO:0000313" key="1">
    <source>
        <dbReference type="EMBL" id="MBB5327418.1"/>
    </source>
</evidence>
<sequence>MDDAVQNATCGREERFISEAVANEQVVKCVWARVGQGFGRGFVNAAVAGAGLLSLLLAGCSQKSGVENVGAPVASLHLHGSAYGGEQPVSGATIQLYAVGRRGMVRLRRRC</sequence>
<evidence type="ECO:0000313" key="2">
    <source>
        <dbReference type="Proteomes" id="UP000535182"/>
    </source>
</evidence>
<organism evidence="1 2">
    <name type="scientific">Tunturiibacter gelidiferens</name>
    <dbReference type="NCBI Taxonomy" id="3069689"/>
    <lineage>
        <taxon>Bacteria</taxon>
        <taxon>Pseudomonadati</taxon>
        <taxon>Acidobacteriota</taxon>
        <taxon>Terriglobia</taxon>
        <taxon>Terriglobales</taxon>
        <taxon>Acidobacteriaceae</taxon>
        <taxon>Tunturiibacter</taxon>
    </lineage>
</organism>
<dbReference type="Proteomes" id="UP000535182">
    <property type="component" value="Unassembled WGS sequence"/>
</dbReference>
<gene>
    <name evidence="1" type="ORF">HDF14_001023</name>
</gene>
<keyword evidence="2" id="KW-1185">Reference proteome</keyword>